<proteinExistence type="predicted"/>
<dbReference type="EMBL" id="CP020809">
    <property type="protein sequence ID" value="ART73137.1"/>
    <property type="molecule type" value="Genomic_DNA"/>
</dbReference>
<evidence type="ECO:0000313" key="1">
    <source>
        <dbReference type="EMBL" id="ART73137.1"/>
    </source>
</evidence>
<name>A0A1Y0CDM3_9MYCO</name>
<dbReference type="Proteomes" id="UP000195331">
    <property type="component" value="Chromosome"/>
</dbReference>
<reference evidence="1 2" key="1">
    <citation type="submission" date="2017-04" db="EMBL/GenBank/DDBJ databases">
        <title>Whole Genome Sequence of 1,4-Dioxane Degrading Bacterium Mycobacterium dioxanotrophicus PH-06.</title>
        <authorList>
            <person name="He Y."/>
        </authorList>
    </citation>
    <scope>NUCLEOTIDE SEQUENCE [LARGE SCALE GENOMIC DNA]</scope>
    <source>
        <strain evidence="1 2">PH-06</strain>
    </source>
</reference>
<dbReference type="KEGG" id="mdx:BTO20_35425"/>
<gene>
    <name evidence="1" type="ORF">BTO20_35425</name>
</gene>
<organism evidence="1 2">
    <name type="scientific">Mycobacterium dioxanotrophicus</name>
    <dbReference type="NCBI Taxonomy" id="482462"/>
    <lineage>
        <taxon>Bacteria</taxon>
        <taxon>Bacillati</taxon>
        <taxon>Actinomycetota</taxon>
        <taxon>Actinomycetes</taxon>
        <taxon>Mycobacteriales</taxon>
        <taxon>Mycobacteriaceae</taxon>
        <taxon>Mycobacterium</taxon>
    </lineage>
</organism>
<evidence type="ECO:0000313" key="2">
    <source>
        <dbReference type="Proteomes" id="UP000195331"/>
    </source>
</evidence>
<sequence>MPGIVLTSGGVVRLLIAVVRAVSKPSALSRSVCVVPALNVGSQPAGNADAIGSHAPAAAPPKLPAANRMLFRLSDESVMICV</sequence>
<accession>A0A1Y0CDM3</accession>
<protein>
    <submittedName>
        <fullName evidence="1">Uncharacterized protein</fullName>
    </submittedName>
</protein>
<dbReference type="AlphaFoldDB" id="A0A1Y0CDM3"/>
<keyword evidence="2" id="KW-1185">Reference proteome</keyword>